<reference evidence="4" key="1">
    <citation type="submission" date="2020-12" db="EMBL/GenBank/DDBJ databases">
        <title>The genome sequence of Inhella sp. 1Y17.</title>
        <authorList>
            <person name="Liu Y."/>
        </authorList>
    </citation>
    <scope>NUCLEOTIDE SEQUENCE</scope>
    <source>
        <strain evidence="4">1Y17</strain>
    </source>
</reference>
<protein>
    <submittedName>
        <fullName evidence="4">DUF3369 domain-containing protein</fullName>
    </submittedName>
</protein>
<feature type="compositionally biased region" description="Acidic residues" evidence="2">
    <location>
        <begin position="7"/>
        <end position="18"/>
    </location>
</feature>
<feature type="modified residue" description="4-aspartylphosphate" evidence="1">
    <location>
        <position position="84"/>
    </location>
</feature>
<keyword evidence="5" id="KW-1185">Reference proteome</keyword>
<dbReference type="EMBL" id="JAEDAK010000006">
    <property type="protein sequence ID" value="MBH9577358.1"/>
    <property type="molecule type" value="Genomic_DNA"/>
</dbReference>
<feature type="region of interest" description="Disordered" evidence="2">
    <location>
        <begin position="1"/>
        <end position="20"/>
    </location>
</feature>
<dbReference type="CDD" id="cd00156">
    <property type="entry name" value="REC"/>
    <property type="match status" value="1"/>
</dbReference>
<dbReference type="PROSITE" id="PS50110">
    <property type="entry name" value="RESPONSE_REGULATORY"/>
    <property type="match status" value="1"/>
</dbReference>
<accession>A0A931J260</accession>
<evidence type="ECO:0000259" key="3">
    <source>
        <dbReference type="PROSITE" id="PS50110"/>
    </source>
</evidence>
<dbReference type="AlphaFoldDB" id="A0A931J260"/>
<dbReference type="RefSeq" id="WP_198111128.1">
    <property type="nucleotide sequence ID" value="NZ_JAEDAK010000006.1"/>
</dbReference>
<dbReference type="GO" id="GO:0000160">
    <property type="term" value="P:phosphorelay signal transduction system"/>
    <property type="evidence" value="ECO:0007669"/>
    <property type="project" value="InterPro"/>
</dbReference>
<dbReference type="InterPro" id="IPR011006">
    <property type="entry name" value="CheY-like_superfamily"/>
</dbReference>
<dbReference type="InterPro" id="IPR021800">
    <property type="entry name" value="DUF3369"/>
</dbReference>
<sequence length="377" mass="41725">MNAVDTPNEDDWLIDDSDTGSTQTLPPWRVLVVDDEPDVHSATRLALSNVVYKERSVQVLSAYSGTEGLMMLRREADIALVLLDVVMETEDAGLRLARQIREELNNHLVRVVLRTGQPGQAPEREVVLQYDINDYKNKTELSSQKLFTTVISSLRAYEGLNMIERNRAGLERILEASTDLYHVRSLREFASGVLNQVSAILDVGADGVLCVLHEADQPSPSTPVVVAATGAYAHMADSHTPELAAQPFWSAVQQAFRERRSSIDSRSAALYVGTPEQHEFVVLVTPPLPLAELQRELLETFCDKIGWAFDNLHALDAMRQAQGRFVQGIAELFQALQSGDARQLPARLEPLLDHLAQQGLGSIDAAQLRQRLLKACG</sequence>
<comment type="caution">
    <text evidence="4">The sequence shown here is derived from an EMBL/GenBank/DDBJ whole genome shotgun (WGS) entry which is preliminary data.</text>
</comment>
<proteinExistence type="predicted"/>
<name>A0A931J260_9BURK</name>
<evidence type="ECO:0000313" key="4">
    <source>
        <dbReference type="EMBL" id="MBH9577358.1"/>
    </source>
</evidence>
<dbReference type="InterPro" id="IPR001789">
    <property type="entry name" value="Sig_transdc_resp-reg_receiver"/>
</dbReference>
<evidence type="ECO:0000256" key="2">
    <source>
        <dbReference type="SAM" id="MobiDB-lite"/>
    </source>
</evidence>
<dbReference type="PANTHER" id="PTHR45228:SF9">
    <property type="entry name" value="3'3'-CGAMP-SPECIFIC PHOSPHODIESTERASE 2"/>
    <property type="match status" value="1"/>
</dbReference>
<dbReference type="SUPFAM" id="SSF52172">
    <property type="entry name" value="CheY-like"/>
    <property type="match status" value="1"/>
</dbReference>
<feature type="domain" description="Response regulatory" evidence="3">
    <location>
        <begin position="29"/>
        <end position="153"/>
    </location>
</feature>
<evidence type="ECO:0000256" key="1">
    <source>
        <dbReference type="PROSITE-ProRule" id="PRU00169"/>
    </source>
</evidence>
<dbReference type="SMART" id="SM00448">
    <property type="entry name" value="REC"/>
    <property type="match status" value="1"/>
</dbReference>
<dbReference type="PANTHER" id="PTHR45228">
    <property type="entry name" value="CYCLIC DI-GMP PHOSPHODIESTERASE TM_0186-RELATED"/>
    <property type="match status" value="1"/>
</dbReference>
<dbReference type="Proteomes" id="UP000613266">
    <property type="component" value="Unassembled WGS sequence"/>
</dbReference>
<dbReference type="Pfam" id="PF00072">
    <property type="entry name" value="Response_reg"/>
    <property type="match status" value="1"/>
</dbReference>
<keyword evidence="1" id="KW-0597">Phosphoprotein</keyword>
<organism evidence="4 5">
    <name type="scientific">Inhella proteolytica</name>
    <dbReference type="NCBI Taxonomy" id="2795029"/>
    <lineage>
        <taxon>Bacteria</taxon>
        <taxon>Pseudomonadati</taxon>
        <taxon>Pseudomonadota</taxon>
        <taxon>Betaproteobacteria</taxon>
        <taxon>Burkholderiales</taxon>
        <taxon>Sphaerotilaceae</taxon>
        <taxon>Inhella</taxon>
    </lineage>
</organism>
<dbReference type="Gene3D" id="3.40.50.2300">
    <property type="match status" value="1"/>
</dbReference>
<dbReference type="Pfam" id="PF11849">
    <property type="entry name" value="DUF3369"/>
    <property type="match status" value="1"/>
</dbReference>
<evidence type="ECO:0000313" key="5">
    <source>
        <dbReference type="Proteomes" id="UP000613266"/>
    </source>
</evidence>
<gene>
    <name evidence="4" type="ORF">I7X39_10650</name>
</gene>
<dbReference type="InterPro" id="IPR052020">
    <property type="entry name" value="Cyclic_di-GMP/3'3'-cGAMP_PDE"/>
</dbReference>